<evidence type="ECO:0000259" key="1">
    <source>
        <dbReference type="PROSITE" id="PS50181"/>
    </source>
</evidence>
<dbReference type="AlphaFoldDB" id="A0A1E4U0R0"/>
<keyword evidence="3" id="KW-1185">Reference proteome</keyword>
<gene>
    <name evidence="2" type="ORF">PACTADRAFT_47469</name>
</gene>
<dbReference type="EMBL" id="KV454011">
    <property type="protein sequence ID" value="ODV97577.1"/>
    <property type="molecule type" value="Genomic_DNA"/>
</dbReference>
<dbReference type="PROSITE" id="PS50181">
    <property type="entry name" value="FBOX"/>
    <property type="match status" value="1"/>
</dbReference>
<dbReference type="InterPro" id="IPR032675">
    <property type="entry name" value="LRR_dom_sf"/>
</dbReference>
<name>A0A1E4U0R0_PACTA</name>
<feature type="domain" description="F-box" evidence="1">
    <location>
        <begin position="9"/>
        <end position="54"/>
    </location>
</feature>
<reference evidence="3" key="1">
    <citation type="submission" date="2016-05" db="EMBL/GenBank/DDBJ databases">
        <title>Comparative genomics of biotechnologically important yeasts.</title>
        <authorList>
            <consortium name="DOE Joint Genome Institute"/>
            <person name="Riley R."/>
            <person name="Haridas S."/>
            <person name="Wolfe K.H."/>
            <person name="Lopes M.R."/>
            <person name="Hittinger C.T."/>
            <person name="Goker M."/>
            <person name="Salamov A."/>
            <person name="Wisecaver J."/>
            <person name="Long T.M."/>
            <person name="Aerts A.L."/>
            <person name="Barry K."/>
            <person name="Choi C."/>
            <person name="Clum A."/>
            <person name="Coughlan A.Y."/>
            <person name="Deshpande S."/>
            <person name="Douglass A.P."/>
            <person name="Hanson S.J."/>
            <person name="Klenk H.-P."/>
            <person name="Labutti K."/>
            <person name="Lapidus A."/>
            <person name="Lindquist E."/>
            <person name="Lipzen A."/>
            <person name="Meier-Kolthoff J.P."/>
            <person name="Ohm R.A."/>
            <person name="Otillar R.P."/>
            <person name="Pangilinan J."/>
            <person name="Peng Y."/>
            <person name="Rokas A."/>
            <person name="Rosa C.A."/>
            <person name="Scheuner C."/>
            <person name="Sibirny A.A."/>
            <person name="Slot J.C."/>
            <person name="Stielow J.B."/>
            <person name="Sun H."/>
            <person name="Kurtzman C.P."/>
            <person name="Blackwell M."/>
            <person name="Grigoriev I.V."/>
            <person name="Jeffries T.W."/>
        </authorList>
    </citation>
    <scope>NUCLEOTIDE SEQUENCE [LARGE SCALE GENOMIC DNA]</scope>
    <source>
        <strain evidence="3">NRRL Y-2460</strain>
    </source>
</reference>
<organism evidence="2 3">
    <name type="scientific">Pachysolen tannophilus NRRL Y-2460</name>
    <dbReference type="NCBI Taxonomy" id="669874"/>
    <lineage>
        <taxon>Eukaryota</taxon>
        <taxon>Fungi</taxon>
        <taxon>Dikarya</taxon>
        <taxon>Ascomycota</taxon>
        <taxon>Saccharomycotina</taxon>
        <taxon>Pichiomycetes</taxon>
        <taxon>Pachysolenaceae</taxon>
        <taxon>Pachysolen</taxon>
    </lineage>
</organism>
<protein>
    <recommendedName>
        <fullName evidence="1">F-box domain-containing protein</fullName>
    </recommendedName>
</protein>
<dbReference type="Proteomes" id="UP000094236">
    <property type="component" value="Unassembled WGS sequence"/>
</dbReference>
<dbReference type="SUPFAM" id="SSF52047">
    <property type="entry name" value="RNI-like"/>
    <property type="match status" value="1"/>
</dbReference>
<evidence type="ECO:0000313" key="2">
    <source>
        <dbReference type="EMBL" id="ODV97577.1"/>
    </source>
</evidence>
<accession>A0A1E4U0R0</accession>
<sequence>MSSGLGPGTKKLDRLPLEILNKICSKLTKNDVLSLCLTSKAFLRPSMARLYHSITIIDSGIFHDSNISHLEILGFYYNKHSTTTTVVKHNLELLIRSLLYLNRENIKLIKEVNCFSNNEMSYRLVEKLMNLLALKLSLKRLCLPVFTEKMLKFDQECITCLSISGTFNHVFANTDEALSCPNLESLHLRSALDSYWVHVLDSIKGYENVKTLKLSGNSIDDDYDDYVHQGHAEEIESFFRLSSIFNDHKVKFKNLKTLIFQKMNFQYRASEFPFLDYSLDLSFINFENLEGLVIVECGKGCLVDISDKQKSKEGISKIFNQNVIKNLKLFIYENGGGLFNKANISQMEKLEKLHLSKSNFFKFNEMLKTIKNLKNLTMISYNDEDLIKHFCDIISSQFVANDKFSQRFLTDYQFKPTTPRSKYSSKELNYLFNSYQIATDYFNVNFQNDINPFEDLYFNDKSFINQFFKEVFKPFKDEIIPRFLPLASKIFETNSNITYVKICAIGFKYNRKLGTCYMDN</sequence>
<dbReference type="SUPFAM" id="SSF81383">
    <property type="entry name" value="F-box domain"/>
    <property type="match status" value="1"/>
</dbReference>
<proteinExistence type="predicted"/>
<evidence type="ECO:0000313" key="3">
    <source>
        <dbReference type="Proteomes" id="UP000094236"/>
    </source>
</evidence>
<dbReference type="InterPro" id="IPR036047">
    <property type="entry name" value="F-box-like_dom_sf"/>
</dbReference>
<dbReference type="Pfam" id="PF00646">
    <property type="entry name" value="F-box"/>
    <property type="match status" value="1"/>
</dbReference>
<dbReference type="Gene3D" id="3.80.10.10">
    <property type="entry name" value="Ribonuclease Inhibitor"/>
    <property type="match status" value="1"/>
</dbReference>
<dbReference type="InterPro" id="IPR001810">
    <property type="entry name" value="F-box_dom"/>
</dbReference>